<accession>A0ABQ5J5F5</accession>
<organism evidence="1 2">
    <name type="scientific">Tanacetum coccineum</name>
    <dbReference type="NCBI Taxonomy" id="301880"/>
    <lineage>
        <taxon>Eukaryota</taxon>
        <taxon>Viridiplantae</taxon>
        <taxon>Streptophyta</taxon>
        <taxon>Embryophyta</taxon>
        <taxon>Tracheophyta</taxon>
        <taxon>Spermatophyta</taxon>
        <taxon>Magnoliopsida</taxon>
        <taxon>eudicotyledons</taxon>
        <taxon>Gunneridae</taxon>
        <taxon>Pentapetalae</taxon>
        <taxon>asterids</taxon>
        <taxon>campanulids</taxon>
        <taxon>Asterales</taxon>
        <taxon>Asteraceae</taxon>
        <taxon>Asteroideae</taxon>
        <taxon>Anthemideae</taxon>
        <taxon>Anthemidinae</taxon>
        <taxon>Tanacetum</taxon>
    </lineage>
</organism>
<evidence type="ECO:0000313" key="2">
    <source>
        <dbReference type="Proteomes" id="UP001151760"/>
    </source>
</evidence>
<name>A0ABQ5J5F5_9ASTR</name>
<dbReference type="EMBL" id="BQNB010021570">
    <property type="protein sequence ID" value="GJU07766.1"/>
    <property type="molecule type" value="Genomic_DNA"/>
</dbReference>
<reference evidence="1" key="2">
    <citation type="submission" date="2022-01" db="EMBL/GenBank/DDBJ databases">
        <authorList>
            <person name="Yamashiro T."/>
            <person name="Shiraishi A."/>
            <person name="Satake H."/>
            <person name="Nakayama K."/>
        </authorList>
    </citation>
    <scope>NUCLEOTIDE SEQUENCE</scope>
</reference>
<evidence type="ECO:0000313" key="1">
    <source>
        <dbReference type="EMBL" id="GJU07766.1"/>
    </source>
</evidence>
<dbReference type="Proteomes" id="UP001151760">
    <property type="component" value="Unassembled WGS sequence"/>
</dbReference>
<reference evidence="1" key="1">
    <citation type="journal article" date="2022" name="Int. J. Mol. Sci.">
        <title>Draft Genome of Tanacetum Coccineum: Genomic Comparison of Closely Related Tanacetum-Family Plants.</title>
        <authorList>
            <person name="Yamashiro T."/>
            <person name="Shiraishi A."/>
            <person name="Nakayama K."/>
            <person name="Satake H."/>
        </authorList>
    </citation>
    <scope>NUCLEOTIDE SEQUENCE</scope>
</reference>
<protein>
    <submittedName>
        <fullName evidence="1">Uncharacterized protein</fullName>
    </submittedName>
</protein>
<gene>
    <name evidence="1" type="ORF">Tco_1124196</name>
</gene>
<keyword evidence="2" id="KW-1185">Reference proteome</keyword>
<proteinExistence type="predicted"/>
<comment type="caution">
    <text evidence="1">The sequence shown here is derived from an EMBL/GenBank/DDBJ whole genome shotgun (WGS) entry which is preliminary data.</text>
</comment>
<sequence>MKAFILQEITESRRLIRVFRDEVDVAKIALGQVNAMIVEMEAMNDPFEYANSLGCLRDSKRMLGWKIMGLNQRIKDTEGEIRTFEGHLNIMDAAINLE</sequence>